<evidence type="ECO:0000313" key="5">
    <source>
        <dbReference type="EMBL" id="CAF3886148.1"/>
    </source>
</evidence>
<gene>
    <name evidence="3" type="ORF">IZO911_LOCUS25258</name>
    <name evidence="2" type="ORF">JYZ213_LOCUS19150</name>
    <name evidence="5" type="ORF">KXQ929_LOCUS22027</name>
    <name evidence="6" type="ORF">OKA104_LOCUS25343</name>
    <name evidence="4" type="ORF">OXD698_LOCUS9553</name>
    <name evidence="1" type="ORF">VCS650_LOCUS16747</name>
</gene>
<dbReference type="Proteomes" id="UP000663868">
    <property type="component" value="Unassembled WGS sequence"/>
</dbReference>
<protein>
    <submittedName>
        <fullName evidence="5">Uncharacterized protein</fullName>
    </submittedName>
</protein>
<evidence type="ECO:0000313" key="4">
    <source>
        <dbReference type="EMBL" id="CAF3660292.1"/>
    </source>
</evidence>
<dbReference type="EMBL" id="CAJNON010000151">
    <property type="protein sequence ID" value="CAF1038765.1"/>
    <property type="molecule type" value="Genomic_DNA"/>
</dbReference>
<accession>A0A819GH16</accession>
<dbReference type="EMBL" id="CAJNOG010000192">
    <property type="protein sequence ID" value="CAF1059704.1"/>
    <property type="molecule type" value="Genomic_DNA"/>
</dbReference>
<evidence type="ECO:0000313" key="1">
    <source>
        <dbReference type="EMBL" id="CAF1038765.1"/>
    </source>
</evidence>
<dbReference type="Proteomes" id="UP000663844">
    <property type="component" value="Unassembled WGS sequence"/>
</dbReference>
<dbReference type="Proteomes" id="UP000663845">
    <property type="component" value="Unassembled WGS sequence"/>
</dbReference>
<reference evidence="5" key="1">
    <citation type="submission" date="2021-02" db="EMBL/GenBank/DDBJ databases">
        <authorList>
            <person name="Nowell W R."/>
        </authorList>
    </citation>
    <scope>NUCLEOTIDE SEQUENCE</scope>
</reference>
<dbReference type="EMBL" id="CAJOBB010001656">
    <property type="protein sequence ID" value="CAF3886148.1"/>
    <property type="molecule type" value="Genomic_DNA"/>
</dbReference>
<name>A0A819GH16_9BILA</name>
<comment type="caution">
    <text evidence="5">The sequence shown here is derived from an EMBL/GenBank/DDBJ whole genome shotgun (WGS) entry which is preliminary data.</text>
</comment>
<dbReference type="EMBL" id="CAJOAY010002116">
    <property type="protein sequence ID" value="CAF3922351.1"/>
    <property type="molecule type" value="Genomic_DNA"/>
</dbReference>
<sequence>MSHILFEKETSILKQTKCPSPKCQRSLSITTEVHSRSINEYKQRSMTFTNGIDQVIGFFQRKFSRINDDEEKQEFDDLRKIK</sequence>
<dbReference type="AlphaFoldDB" id="A0A819GH16"/>
<proteinExistence type="predicted"/>
<evidence type="ECO:0000313" key="6">
    <source>
        <dbReference type="EMBL" id="CAF3922351.1"/>
    </source>
</evidence>
<dbReference type="EMBL" id="CAJNOE010000314">
    <property type="protein sequence ID" value="CAF1141615.1"/>
    <property type="molecule type" value="Genomic_DNA"/>
</dbReference>
<dbReference type="Proteomes" id="UP000663860">
    <property type="component" value="Unassembled WGS sequence"/>
</dbReference>
<evidence type="ECO:0000313" key="2">
    <source>
        <dbReference type="EMBL" id="CAF1059704.1"/>
    </source>
</evidence>
<dbReference type="EMBL" id="CAJOAZ010000486">
    <property type="protein sequence ID" value="CAF3660292.1"/>
    <property type="molecule type" value="Genomic_DNA"/>
</dbReference>
<dbReference type="OrthoDB" id="10501428at2759"/>
<evidence type="ECO:0000313" key="7">
    <source>
        <dbReference type="Proteomes" id="UP000663868"/>
    </source>
</evidence>
<organism evidence="5 7">
    <name type="scientific">Adineta steineri</name>
    <dbReference type="NCBI Taxonomy" id="433720"/>
    <lineage>
        <taxon>Eukaryota</taxon>
        <taxon>Metazoa</taxon>
        <taxon>Spiralia</taxon>
        <taxon>Gnathifera</taxon>
        <taxon>Rotifera</taxon>
        <taxon>Eurotatoria</taxon>
        <taxon>Bdelloidea</taxon>
        <taxon>Adinetida</taxon>
        <taxon>Adinetidae</taxon>
        <taxon>Adineta</taxon>
    </lineage>
</organism>
<evidence type="ECO:0000313" key="3">
    <source>
        <dbReference type="EMBL" id="CAF1141615.1"/>
    </source>
</evidence>
<dbReference type="Proteomes" id="UP000663891">
    <property type="component" value="Unassembled WGS sequence"/>
</dbReference>
<dbReference type="Proteomes" id="UP000663881">
    <property type="component" value="Unassembled WGS sequence"/>
</dbReference>